<feature type="compositionally biased region" description="Basic and acidic residues" evidence="1">
    <location>
        <begin position="76"/>
        <end position="89"/>
    </location>
</feature>
<feature type="compositionally biased region" description="Basic and acidic residues" evidence="1">
    <location>
        <begin position="23"/>
        <end position="32"/>
    </location>
</feature>
<evidence type="ECO:0000256" key="1">
    <source>
        <dbReference type="SAM" id="MobiDB-lite"/>
    </source>
</evidence>
<dbReference type="AlphaFoldDB" id="A0A418XSX1"/>
<evidence type="ECO:0000313" key="2">
    <source>
        <dbReference type="EMBL" id="RJG15546.1"/>
    </source>
</evidence>
<name>A0A418XSX1_9BURK</name>
<dbReference type="EMBL" id="QYUP01000116">
    <property type="protein sequence ID" value="RJG15546.1"/>
    <property type="molecule type" value="Genomic_DNA"/>
</dbReference>
<dbReference type="RefSeq" id="WP_119811181.1">
    <property type="nucleotide sequence ID" value="NZ_QYUP01000116.1"/>
</dbReference>
<keyword evidence="3" id="KW-1185">Reference proteome</keyword>
<dbReference type="Proteomes" id="UP000284006">
    <property type="component" value="Unassembled WGS sequence"/>
</dbReference>
<sequence length="89" mass="9314">MDEQDPKRKNMQPPIPSHLPDQAPKEDEEKIAGTDQVPGHGPHDKPLAGSPGLASGPKMDNVGGAGLGKAPGDGDSTTRDRDTKVDQKP</sequence>
<evidence type="ECO:0000313" key="3">
    <source>
        <dbReference type="Proteomes" id="UP000284006"/>
    </source>
</evidence>
<reference evidence="2 3" key="1">
    <citation type="submission" date="2018-09" db="EMBL/GenBank/DDBJ databases">
        <authorList>
            <person name="Zhu H."/>
        </authorList>
    </citation>
    <scope>NUCLEOTIDE SEQUENCE [LARGE SCALE GENOMIC DNA]</scope>
    <source>
        <strain evidence="2 3">K1S02-61</strain>
    </source>
</reference>
<gene>
    <name evidence="2" type="ORF">D3872_13115</name>
</gene>
<comment type="caution">
    <text evidence="2">The sequence shown here is derived from an EMBL/GenBank/DDBJ whole genome shotgun (WGS) entry which is preliminary data.</text>
</comment>
<accession>A0A418XSX1</accession>
<protein>
    <submittedName>
        <fullName evidence="2">Uncharacterized protein</fullName>
    </submittedName>
</protein>
<feature type="region of interest" description="Disordered" evidence="1">
    <location>
        <begin position="1"/>
        <end position="89"/>
    </location>
</feature>
<organism evidence="2 3">
    <name type="scientific">Massilia cavernae</name>
    <dbReference type="NCBI Taxonomy" id="2320864"/>
    <lineage>
        <taxon>Bacteria</taxon>
        <taxon>Pseudomonadati</taxon>
        <taxon>Pseudomonadota</taxon>
        <taxon>Betaproteobacteria</taxon>
        <taxon>Burkholderiales</taxon>
        <taxon>Oxalobacteraceae</taxon>
        <taxon>Telluria group</taxon>
        <taxon>Massilia</taxon>
    </lineage>
</organism>
<proteinExistence type="predicted"/>